<evidence type="ECO:0000256" key="1">
    <source>
        <dbReference type="SAM" id="MobiDB-lite"/>
    </source>
</evidence>
<reference evidence="3" key="1">
    <citation type="submission" date="2020-12" db="EMBL/GenBank/DDBJ databases">
        <authorList>
            <person name="Huq M.A."/>
        </authorList>
    </citation>
    <scope>NUCLEOTIDE SEQUENCE</scope>
    <source>
        <strain evidence="3">MAHUQ-46</strain>
    </source>
</reference>
<feature type="compositionally biased region" description="Polar residues" evidence="1">
    <location>
        <begin position="80"/>
        <end position="90"/>
    </location>
</feature>
<dbReference type="PROSITE" id="PS51257">
    <property type="entry name" value="PROKAR_LIPOPROTEIN"/>
    <property type="match status" value="1"/>
</dbReference>
<dbReference type="InterPro" id="IPR035940">
    <property type="entry name" value="CAP_sf"/>
</dbReference>
<keyword evidence="4" id="KW-1185">Reference proteome</keyword>
<evidence type="ECO:0000313" key="3">
    <source>
        <dbReference type="EMBL" id="MBJ6361583.1"/>
    </source>
</evidence>
<dbReference type="EMBL" id="JAELUP010000033">
    <property type="protein sequence ID" value="MBJ6361583.1"/>
    <property type="molecule type" value="Genomic_DNA"/>
</dbReference>
<name>A0A934MQ73_9BACL</name>
<protein>
    <recommendedName>
        <fullName evidence="5">DUF4309 domain-containing protein</fullName>
    </recommendedName>
</protein>
<feature type="compositionally biased region" description="Polar residues" evidence="1">
    <location>
        <begin position="41"/>
        <end position="72"/>
    </location>
</feature>
<gene>
    <name evidence="3" type="ORF">JFN88_09750</name>
</gene>
<feature type="region of interest" description="Disordered" evidence="1">
    <location>
        <begin position="25"/>
        <end position="109"/>
    </location>
</feature>
<accession>A0A934MQ73</accession>
<dbReference type="Proteomes" id="UP000640274">
    <property type="component" value="Unassembled WGS sequence"/>
</dbReference>
<organism evidence="3 4">
    <name type="scientific">Paenibacillus roseus</name>
    <dbReference type="NCBI Taxonomy" id="2798579"/>
    <lineage>
        <taxon>Bacteria</taxon>
        <taxon>Bacillati</taxon>
        <taxon>Bacillota</taxon>
        <taxon>Bacilli</taxon>
        <taxon>Bacillales</taxon>
        <taxon>Paenibacillaceae</taxon>
        <taxon>Paenibacillus</taxon>
    </lineage>
</organism>
<feature type="chain" id="PRO_5037509149" description="DUF4309 domain-containing protein" evidence="2">
    <location>
        <begin position="26"/>
        <end position="233"/>
    </location>
</feature>
<keyword evidence="2" id="KW-0732">Signal</keyword>
<evidence type="ECO:0008006" key="5">
    <source>
        <dbReference type="Google" id="ProtNLM"/>
    </source>
</evidence>
<feature type="compositionally biased region" description="Basic and acidic residues" evidence="1">
    <location>
        <begin position="94"/>
        <end position="106"/>
    </location>
</feature>
<comment type="caution">
    <text evidence="3">The sequence shown here is derived from an EMBL/GenBank/DDBJ whole genome shotgun (WGS) entry which is preliminary data.</text>
</comment>
<evidence type="ECO:0000313" key="4">
    <source>
        <dbReference type="Proteomes" id="UP000640274"/>
    </source>
</evidence>
<evidence type="ECO:0000256" key="2">
    <source>
        <dbReference type="SAM" id="SignalP"/>
    </source>
</evidence>
<dbReference type="Gene3D" id="3.40.33.10">
    <property type="entry name" value="CAP"/>
    <property type="match status" value="1"/>
</dbReference>
<sequence length="233" mass="25150">MKNKSVLWVVPAVISLALAAGCSSAAQPPLNSAEDQIAETVHTTEPLNGEGQSSPQQVYNNQNNKPDPSDTITPPEDNPKTSGTGETAASAQEKAGKSKNDKDKSWNTKSPKLLGIAIGDTKDSVIALFGKADDEFAMEEQKETSYVSEYKGFWVGFDTKNKVKFVEIFDPEVKTNLNGLKVGQQGEEAIKALGKPSNHNTYTLGYKAEGAFLKLDLDPQNNEVTSIKLFVQA</sequence>
<feature type="signal peptide" evidence="2">
    <location>
        <begin position="1"/>
        <end position="25"/>
    </location>
</feature>
<dbReference type="AlphaFoldDB" id="A0A934MQ73"/>
<proteinExistence type="predicted"/>
<dbReference type="RefSeq" id="WP_199019138.1">
    <property type="nucleotide sequence ID" value="NZ_JAELUP010000033.1"/>
</dbReference>